<organism evidence="1 2">
    <name type="scientific">Amycolatopsis acidicola</name>
    <dbReference type="NCBI Taxonomy" id="2596893"/>
    <lineage>
        <taxon>Bacteria</taxon>
        <taxon>Bacillati</taxon>
        <taxon>Actinomycetota</taxon>
        <taxon>Actinomycetes</taxon>
        <taxon>Pseudonocardiales</taxon>
        <taxon>Pseudonocardiaceae</taxon>
        <taxon>Amycolatopsis</taxon>
    </lineage>
</organism>
<name>A0A5N0UVW4_9PSEU</name>
<proteinExistence type="predicted"/>
<dbReference type="InterPro" id="IPR019004">
    <property type="entry name" value="YqeY/Aim41"/>
</dbReference>
<dbReference type="Gene3D" id="1.10.1510.10">
    <property type="entry name" value="Uncharacterised protein YqeY/AIM41 PF09424, N-terminal domain"/>
    <property type="match status" value="1"/>
</dbReference>
<accession>A0A5N0UVW4</accession>
<comment type="caution">
    <text evidence="1">The sequence shown here is derived from an EMBL/GenBank/DDBJ whole genome shotgun (WGS) entry which is preliminary data.</text>
</comment>
<dbReference type="AlphaFoldDB" id="A0A5N0UVW4"/>
<dbReference type="Proteomes" id="UP000319769">
    <property type="component" value="Unassembled WGS sequence"/>
</dbReference>
<dbReference type="RefSeq" id="WP_144752051.1">
    <property type="nucleotide sequence ID" value="NZ_VMNW02000067.1"/>
</dbReference>
<sequence length="119" mass="12758">MRDNLRDALKTALKSRDRSAISALRSALAAIDNAEAIPVDQSVDTTAGNEHVAGAALGVGAAEARRRTLTEADVRSIVENEVRERTGAAEDYERLGRAEQAGQLRAEAAVLRRHLEPAD</sequence>
<gene>
    <name evidence="1" type="ORF">FPZ12_032340</name>
</gene>
<evidence type="ECO:0000313" key="2">
    <source>
        <dbReference type="Proteomes" id="UP000319769"/>
    </source>
</evidence>
<dbReference type="PANTHER" id="PTHR28055">
    <property type="entry name" value="ALTERED INHERITANCE OF MITOCHONDRIA PROTEIN 41, MITOCHONDRIAL"/>
    <property type="match status" value="1"/>
</dbReference>
<evidence type="ECO:0000313" key="1">
    <source>
        <dbReference type="EMBL" id="KAA9154297.1"/>
    </source>
</evidence>
<dbReference type="Pfam" id="PF09424">
    <property type="entry name" value="YqeY"/>
    <property type="match status" value="1"/>
</dbReference>
<reference evidence="1" key="1">
    <citation type="submission" date="2019-09" db="EMBL/GenBank/DDBJ databases">
        <authorList>
            <person name="Teo W.F.A."/>
            <person name="Duangmal K."/>
        </authorList>
    </citation>
    <scope>NUCLEOTIDE SEQUENCE [LARGE SCALE GENOMIC DNA]</scope>
    <source>
        <strain evidence="1">K81G1</strain>
    </source>
</reference>
<keyword evidence="2" id="KW-1185">Reference proteome</keyword>
<dbReference type="OrthoDB" id="4640723at2"/>
<protein>
    <recommendedName>
        <fullName evidence="3">GatB/YqeY domain-containing protein</fullName>
    </recommendedName>
</protein>
<dbReference type="PANTHER" id="PTHR28055:SF1">
    <property type="entry name" value="ALTERED INHERITANCE OF MITOCHONDRIA PROTEIN 41, MITOCHONDRIAL"/>
    <property type="match status" value="1"/>
</dbReference>
<dbReference type="EMBL" id="VMNW02000067">
    <property type="protein sequence ID" value="KAA9154297.1"/>
    <property type="molecule type" value="Genomic_DNA"/>
</dbReference>
<dbReference type="InterPro" id="IPR042184">
    <property type="entry name" value="YqeY/Aim41_N"/>
</dbReference>
<evidence type="ECO:0008006" key="3">
    <source>
        <dbReference type="Google" id="ProtNLM"/>
    </source>
</evidence>